<protein>
    <submittedName>
        <fullName evidence="6">DUF4062 domain-containing protein</fullName>
    </submittedName>
</protein>
<name>A0ABV6RVQ3_9GAMM</name>
<dbReference type="Proteomes" id="UP001589896">
    <property type="component" value="Unassembled WGS sequence"/>
</dbReference>
<evidence type="ECO:0000313" key="6">
    <source>
        <dbReference type="EMBL" id="MFC0681064.1"/>
    </source>
</evidence>
<dbReference type="PANTHER" id="PTHR47691">
    <property type="entry name" value="REGULATOR-RELATED"/>
    <property type="match status" value="1"/>
</dbReference>
<dbReference type="SUPFAM" id="SSF52540">
    <property type="entry name" value="P-loop containing nucleoside triphosphate hydrolases"/>
    <property type="match status" value="1"/>
</dbReference>
<dbReference type="Pfam" id="PF00931">
    <property type="entry name" value="NB-ARC"/>
    <property type="match status" value="1"/>
</dbReference>
<feature type="repeat" description="TPR" evidence="1">
    <location>
        <begin position="708"/>
        <end position="741"/>
    </location>
</feature>
<dbReference type="EMBL" id="JBHLTG010000006">
    <property type="protein sequence ID" value="MFC0681064.1"/>
    <property type="molecule type" value="Genomic_DNA"/>
</dbReference>
<evidence type="ECO:0000313" key="7">
    <source>
        <dbReference type="Proteomes" id="UP001589896"/>
    </source>
</evidence>
<dbReference type="Pfam" id="PF13271">
    <property type="entry name" value="DUF4062"/>
    <property type="match status" value="1"/>
</dbReference>
<keyword evidence="7" id="KW-1185">Reference proteome</keyword>
<evidence type="ECO:0000256" key="1">
    <source>
        <dbReference type="PROSITE-ProRule" id="PRU00339"/>
    </source>
</evidence>
<dbReference type="Pfam" id="PF25872">
    <property type="entry name" value="HTH_77"/>
    <property type="match status" value="1"/>
</dbReference>
<dbReference type="PANTHER" id="PTHR47691:SF3">
    <property type="entry name" value="HTH-TYPE TRANSCRIPTIONAL REGULATOR RV0890C-RELATED"/>
    <property type="match status" value="1"/>
</dbReference>
<reference evidence="6 7" key="1">
    <citation type="submission" date="2024-09" db="EMBL/GenBank/DDBJ databases">
        <authorList>
            <person name="Sun Q."/>
            <person name="Mori K."/>
        </authorList>
    </citation>
    <scope>NUCLEOTIDE SEQUENCE [LARGE SCALE GENOMIC DNA]</scope>
    <source>
        <strain evidence="6 7">KCTC 23076</strain>
    </source>
</reference>
<dbReference type="Gene3D" id="1.10.10.10">
    <property type="entry name" value="Winged helix-like DNA-binding domain superfamily/Winged helix DNA-binding domain"/>
    <property type="match status" value="1"/>
</dbReference>
<dbReference type="InterPro" id="IPR019734">
    <property type="entry name" value="TPR_rpt"/>
</dbReference>
<evidence type="ECO:0000256" key="2">
    <source>
        <dbReference type="SAM" id="MobiDB-lite"/>
    </source>
</evidence>
<dbReference type="InterPro" id="IPR058852">
    <property type="entry name" value="HTH_77"/>
</dbReference>
<dbReference type="RefSeq" id="WP_386673329.1">
    <property type="nucleotide sequence ID" value="NZ_JBHLTG010000006.1"/>
</dbReference>
<feature type="domain" description="DUF4062" evidence="4">
    <location>
        <begin position="19"/>
        <end position="100"/>
    </location>
</feature>
<accession>A0ABV6RVQ3</accession>
<dbReference type="InterPro" id="IPR011990">
    <property type="entry name" value="TPR-like_helical_dom_sf"/>
</dbReference>
<dbReference type="InterPro" id="IPR025139">
    <property type="entry name" value="DUF4062"/>
</dbReference>
<keyword evidence="1" id="KW-0802">TPR repeat</keyword>
<dbReference type="InterPro" id="IPR036388">
    <property type="entry name" value="WH-like_DNA-bd_sf"/>
</dbReference>
<organism evidence="6 7">
    <name type="scientific">Lysobacter korlensis</name>
    <dbReference type="NCBI Taxonomy" id="553636"/>
    <lineage>
        <taxon>Bacteria</taxon>
        <taxon>Pseudomonadati</taxon>
        <taxon>Pseudomonadota</taxon>
        <taxon>Gammaproteobacteria</taxon>
        <taxon>Lysobacterales</taxon>
        <taxon>Lysobacteraceae</taxon>
        <taxon>Lysobacter</taxon>
    </lineage>
</organism>
<dbReference type="InterPro" id="IPR027417">
    <property type="entry name" value="P-loop_NTPase"/>
</dbReference>
<dbReference type="Gene3D" id="1.25.40.10">
    <property type="entry name" value="Tetratricopeptide repeat domain"/>
    <property type="match status" value="1"/>
</dbReference>
<evidence type="ECO:0000259" key="5">
    <source>
        <dbReference type="Pfam" id="PF25872"/>
    </source>
</evidence>
<evidence type="ECO:0000259" key="3">
    <source>
        <dbReference type="Pfam" id="PF00931"/>
    </source>
</evidence>
<dbReference type="Gene3D" id="3.40.50.300">
    <property type="entry name" value="P-loop containing nucleotide triphosphate hydrolases"/>
    <property type="match status" value="1"/>
</dbReference>
<dbReference type="InterPro" id="IPR002182">
    <property type="entry name" value="NB-ARC"/>
</dbReference>
<gene>
    <name evidence="6" type="ORF">ACFFGH_24820</name>
</gene>
<feature type="domain" description="NB-ARC" evidence="3">
    <location>
        <begin position="204"/>
        <end position="323"/>
    </location>
</feature>
<dbReference type="PRINTS" id="PR00364">
    <property type="entry name" value="DISEASERSIST"/>
</dbReference>
<proteinExistence type="predicted"/>
<feature type="region of interest" description="Disordered" evidence="2">
    <location>
        <begin position="167"/>
        <end position="187"/>
    </location>
</feature>
<dbReference type="SUPFAM" id="SSF48452">
    <property type="entry name" value="TPR-like"/>
    <property type="match status" value="1"/>
</dbReference>
<evidence type="ECO:0000259" key="4">
    <source>
        <dbReference type="Pfam" id="PF13271"/>
    </source>
</evidence>
<feature type="domain" description="Winged helix-turn-helix" evidence="5">
    <location>
        <begin position="442"/>
        <end position="515"/>
    </location>
</feature>
<dbReference type="PROSITE" id="PS50005">
    <property type="entry name" value="TPR"/>
    <property type="match status" value="1"/>
</dbReference>
<sequence length="879" mass="95348">MTPRDPGTGPIRTPDQRLRVFVSSTLKELAAERKAARAAIERLRLAPVMFELGARPHPPRDLYRAYLEQSDVFVGIYWEKYGWVAPGEDVSGLEDEYNLAPRGMPRLMYVKETTAEREPRLTELLGRIRGDDTASFKYFADASELGELLQGDLAVLLAERFDQSRAGHVPVPVPEPPEDRRPSSVPAPLTQIIGRDAEIAALRLMLHQDAVRMVTLVGPGGIGKSRLAIDVAAGMTDDFPGGVLFVPLAPVSEPSKVVNAIAGAIGVQDVGDMPLEDKLVIALRHRRALLVLDNFEQVLDAAPFVAELLASAPQLNVLVTSRALLRVSGEHSFEVGPLGLPTGRRSTHLPASVALFVERARAVKPDFELTPENLGAVERICVALEGVPLALELAAARIRILSPAALLERLDRQLALLVGGRRDLPPRQQALRSTIEWSTQLLGEEEKALLATLGVFAGRFSLEAVERLWAGRSSSDALSLLAMLVDNSLVQQHERGGRTYFSLLGVVREYAVEQLQAAGALQELRAMHAAYYTELAERSDASLRDERQLATVRMLADESDNLRAAMRFLIDSRDLEGAARLGWPIFLFWWLGGLLGEIAGWMDEVLRAGEQLSDRARAIACYYTGAVAYWQRPDEKTHADLDGGIVPRLIESAELFGRVGDLRSQGLALISLGLAELSAPPHDPVPALGALQRSLELFERSGSRFGQSMALVTIGRLEFLGGQVDSAVEKFERSLRMAKENRNGFATVIAQHHLGWGLLATGRVEEAEAITHEAISTSIAVGHQEGVAYGMESLLGVAAARGDIEHAGVLLGASLTLREQVGLYNPAAFAFHDPLVAQLRAGPRRDDFERGYSSGRMMSADEALALAVPEVAATGGGGA</sequence>
<comment type="caution">
    <text evidence="6">The sequence shown here is derived from an EMBL/GenBank/DDBJ whole genome shotgun (WGS) entry which is preliminary data.</text>
</comment>